<name>A0ABW5GNJ8_9PSEU</name>
<evidence type="ECO:0000313" key="3">
    <source>
        <dbReference type="Proteomes" id="UP001597419"/>
    </source>
</evidence>
<evidence type="ECO:0000256" key="1">
    <source>
        <dbReference type="SAM" id="SignalP"/>
    </source>
</evidence>
<dbReference type="Proteomes" id="UP001597419">
    <property type="component" value="Unassembled WGS sequence"/>
</dbReference>
<dbReference type="RefSeq" id="WP_345408926.1">
    <property type="nucleotide sequence ID" value="NZ_BAABHG010000032.1"/>
</dbReference>
<dbReference type="EMBL" id="JBHUKU010000016">
    <property type="protein sequence ID" value="MFD2462447.1"/>
    <property type="molecule type" value="Genomic_DNA"/>
</dbReference>
<dbReference type="Pfam" id="PF09471">
    <property type="entry name" value="Peptidase_M64"/>
    <property type="match status" value="1"/>
</dbReference>
<comment type="caution">
    <text evidence="2">The sequence shown here is derived from an EMBL/GenBank/DDBJ whole genome shotgun (WGS) entry which is preliminary data.</text>
</comment>
<keyword evidence="3" id="KW-1185">Reference proteome</keyword>
<organism evidence="2 3">
    <name type="scientific">Amycolatopsis samaneae</name>
    <dbReference type="NCBI Taxonomy" id="664691"/>
    <lineage>
        <taxon>Bacteria</taxon>
        <taxon>Bacillati</taxon>
        <taxon>Actinomycetota</taxon>
        <taxon>Actinomycetes</taxon>
        <taxon>Pseudonocardiales</taxon>
        <taxon>Pseudonocardiaceae</taxon>
        <taxon>Amycolatopsis</taxon>
    </lineage>
</organism>
<feature type="chain" id="PRO_5046715665" evidence="1">
    <location>
        <begin position="40"/>
        <end position="634"/>
    </location>
</feature>
<dbReference type="Gene3D" id="3.40.390.10">
    <property type="entry name" value="Collagenase (Catalytic Domain)"/>
    <property type="match status" value="1"/>
</dbReference>
<evidence type="ECO:0000313" key="2">
    <source>
        <dbReference type="EMBL" id="MFD2462447.1"/>
    </source>
</evidence>
<dbReference type="InterPro" id="IPR024079">
    <property type="entry name" value="MetalloPept_cat_dom_sf"/>
</dbReference>
<protein>
    <submittedName>
        <fullName evidence="2">M64 family metallopeptidase</fullName>
    </submittedName>
</protein>
<keyword evidence="1" id="KW-0732">Signal</keyword>
<proteinExistence type="predicted"/>
<reference evidence="3" key="1">
    <citation type="journal article" date="2019" name="Int. J. Syst. Evol. Microbiol.">
        <title>The Global Catalogue of Microorganisms (GCM) 10K type strain sequencing project: providing services to taxonomists for standard genome sequencing and annotation.</title>
        <authorList>
            <consortium name="The Broad Institute Genomics Platform"/>
            <consortium name="The Broad Institute Genome Sequencing Center for Infectious Disease"/>
            <person name="Wu L."/>
            <person name="Ma J."/>
        </authorList>
    </citation>
    <scope>NUCLEOTIDE SEQUENCE [LARGE SCALE GENOMIC DNA]</scope>
    <source>
        <strain evidence="3">CGMCC 4.7643</strain>
    </source>
</reference>
<accession>A0ABW5GNJ8</accession>
<feature type="signal peptide" evidence="1">
    <location>
        <begin position="1"/>
        <end position="39"/>
    </location>
</feature>
<sequence length="634" mass="67224">MSDRSGRMPRGTGKTLGRRLAAALLAVTLPLAVPTAAEATPAPGATIVPVQVTGSPSARFNLVVLGDGYTAAEQPKFLADVEKHVNTLWSLEPFKSYRGYFNVYAVGIASPESGVDCDPDLSSPRRNTPLNMGFWGGCDPNGVQRLLTMDEAAAKRYADLVPGTSTANRQILALGNSSTYGGAGGTYATASGGNALSALISPHEIGHSLGGLDDEYDYLQRGVPGGVYTDGEPRSVHHTVLTEQQMRAQRAKWWRWLGEPSESGGTIGRYEGGLYTQAGVWRPSRHSMMKTLGYAFDQVSRERMTQRISAKVPILSGGTPATAPIGADRVVWVTVTHPGSHPLDVTWTLDGVRLPGRAHALDLRKAGLPDGKHTLTVKVSDPTAFVRDPAIRASAALSATRTWTVDTSLRTPPAGGPEIADATPTEHPVGASDVVYVETGQPTGSVPAVRWTLDGVPVPVEGNDRDFDLGARHLSPGTHTLTATVGSTSRSWTVDAQAPTTTATLSKAALSEATRTGGTAEDPEYVFDGSFTMRLTAADDRAGRLIPEFRVDGDGWHKYYGWPTDPNAPFLFTARGTEIDGLAYGNLGPGGLTVSPFTERKPGYGKHTVEYRATDAAGNVGATGRFTVTLLPPR</sequence>
<dbReference type="InterPro" id="IPR019026">
    <property type="entry name" value="Peptidase_M64_IgA"/>
</dbReference>
<gene>
    <name evidence="2" type="ORF">ACFSYJ_27825</name>
</gene>